<proteinExistence type="predicted"/>
<gene>
    <name evidence="2" type="ORF">FVB32_05495</name>
</gene>
<dbReference type="AlphaFoldDB" id="A0A5C8V6L3"/>
<evidence type="ECO:0008006" key="4">
    <source>
        <dbReference type="Google" id="ProtNLM"/>
    </source>
</evidence>
<reference evidence="2 3" key="1">
    <citation type="submission" date="2019-08" db="EMBL/GenBank/DDBJ databases">
        <title>Professor.</title>
        <authorList>
            <person name="Park J.S."/>
        </authorList>
    </citation>
    <scope>NUCLEOTIDE SEQUENCE [LARGE SCALE GENOMIC DNA]</scope>
    <source>
        <strain evidence="2 3">176CP5-101</strain>
    </source>
</reference>
<dbReference type="RefSeq" id="WP_147741970.1">
    <property type="nucleotide sequence ID" value="NZ_VRUR01000001.1"/>
</dbReference>
<feature type="region of interest" description="Disordered" evidence="1">
    <location>
        <begin position="1"/>
        <end position="33"/>
    </location>
</feature>
<evidence type="ECO:0000313" key="2">
    <source>
        <dbReference type="EMBL" id="TXN37744.1"/>
    </source>
</evidence>
<protein>
    <recommendedName>
        <fullName evidence="4">MORN repeat protein</fullName>
    </recommendedName>
</protein>
<dbReference type="Gene3D" id="3.90.930.1">
    <property type="match status" value="1"/>
</dbReference>
<sequence>MNGQDSLENQILGTWEHEKPKQDPELLLRPKSEKESNHVSKSIYLFQKDGILDIKEDFGQFKAKYSISDSILTIGTRKYRVLEYSLNQFSLEELGDLVLFKKKLEFKRTEDTIEPIQFNEQVLEFYKNGKPKISGQKEGGFENGVWTEWYENGHVKSVIYYNMGAPLMTAKFNKKGLLISKNWFDLNSNSVRTD</sequence>
<organism evidence="2 3">
    <name type="scientific">Flagellimonas hymeniacidonis</name>
    <dbReference type="NCBI Taxonomy" id="2603628"/>
    <lineage>
        <taxon>Bacteria</taxon>
        <taxon>Pseudomonadati</taxon>
        <taxon>Bacteroidota</taxon>
        <taxon>Flavobacteriia</taxon>
        <taxon>Flavobacteriales</taxon>
        <taxon>Flavobacteriaceae</taxon>
        <taxon>Flagellimonas</taxon>
    </lineage>
</organism>
<dbReference type="EMBL" id="VRUR01000001">
    <property type="protein sequence ID" value="TXN37744.1"/>
    <property type="molecule type" value="Genomic_DNA"/>
</dbReference>
<keyword evidence="3" id="KW-1185">Reference proteome</keyword>
<evidence type="ECO:0000313" key="3">
    <source>
        <dbReference type="Proteomes" id="UP000321456"/>
    </source>
</evidence>
<accession>A0A5C8V6L3</accession>
<comment type="caution">
    <text evidence="2">The sequence shown here is derived from an EMBL/GenBank/DDBJ whole genome shotgun (WGS) entry which is preliminary data.</text>
</comment>
<evidence type="ECO:0000256" key="1">
    <source>
        <dbReference type="SAM" id="MobiDB-lite"/>
    </source>
</evidence>
<dbReference type="Proteomes" id="UP000321456">
    <property type="component" value="Unassembled WGS sequence"/>
</dbReference>
<name>A0A5C8V6L3_9FLAO</name>
<feature type="compositionally biased region" description="Polar residues" evidence="1">
    <location>
        <begin position="1"/>
        <end position="12"/>
    </location>
</feature>
<dbReference type="SUPFAM" id="SSF82185">
    <property type="entry name" value="Histone H3 K4-specific methyltransferase SET7/9 N-terminal domain"/>
    <property type="match status" value="1"/>
</dbReference>
<feature type="compositionally biased region" description="Basic and acidic residues" evidence="1">
    <location>
        <begin position="15"/>
        <end position="33"/>
    </location>
</feature>